<dbReference type="Pfam" id="PF01541">
    <property type="entry name" value="GIY-YIG"/>
    <property type="match status" value="1"/>
</dbReference>
<sequence length="226" mass="26779">MTNLNKLNYTVTLNTTFKATFNSFVAKSAFLGQTCFFSTEKNNEDNKLDIQFKTWLISNKPAKVYLNSAKSKNLIYNKNCSKSGVYLWYNNINKKYYVGSSINLKHRLYYYISPTYLKKNKFLIQRALMYHTHDNFSLYILEYCDIKDLILRKQYYIDLLTPPYNINPTAYSRLGFKHSEDSKELIRINNIRDKNPMFRTNTFLVIINRCKFNIHASTFLRISGYV</sequence>
<dbReference type="Proteomes" id="UP000243308">
    <property type="component" value="Mitochondrion MT"/>
</dbReference>
<keyword evidence="2" id="KW-0378">Hydrolase</keyword>
<accession>A0A086VL87</accession>
<dbReference type="InterPro" id="IPR000305">
    <property type="entry name" value="GIY-YIG_endonuc"/>
</dbReference>
<proteinExistence type="predicted"/>
<dbReference type="OrthoDB" id="5381460at2759"/>
<organism evidence="2 3">
    <name type="scientific">Podila verticillata NRRL 6337</name>
    <dbReference type="NCBI Taxonomy" id="1069443"/>
    <lineage>
        <taxon>Eukaryota</taxon>
        <taxon>Fungi</taxon>
        <taxon>Fungi incertae sedis</taxon>
        <taxon>Mucoromycota</taxon>
        <taxon>Mortierellomycotina</taxon>
        <taxon>Mortierellomycetes</taxon>
        <taxon>Mortierellales</taxon>
        <taxon>Mortierellaceae</taxon>
        <taxon>Podila</taxon>
    </lineage>
</organism>
<feature type="domain" description="GIY-YIG" evidence="1">
    <location>
        <begin position="81"/>
        <end position="166"/>
    </location>
</feature>
<evidence type="ECO:0000313" key="2">
    <source>
        <dbReference type="EMBL" id="KFH98286.1"/>
    </source>
</evidence>
<dbReference type="PROSITE" id="PS50164">
    <property type="entry name" value="GIY_YIG"/>
    <property type="match status" value="1"/>
</dbReference>
<evidence type="ECO:0000313" key="3">
    <source>
        <dbReference type="Proteomes" id="UP000243308"/>
    </source>
</evidence>
<dbReference type="AlphaFoldDB" id="A0A086VL87"/>
<dbReference type="GO" id="GO:0004519">
    <property type="term" value="F:endonuclease activity"/>
    <property type="evidence" value="ECO:0007669"/>
    <property type="project" value="UniProtKB-KW"/>
</dbReference>
<keyword evidence="2" id="KW-0255">Endonuclease</keyword>
<name>A0A086VL87_9FUNG</name>
<dbReference type="SUPFAM" id="SSF82771">
    <property type="entry name" value="GIY-YIG endonuclease"/>
    <property type="match status" value="1"/>
</dbReference>
<gene>
    <name evidence="2" type="ORF">MVEG_20024</name>
</gene>
<dbReference type="CDD" id="cd10445">
    <property type="entry name" value="GIY-YIG_bI1_like"/>
    <property type="match status" value="1"/>
</dbReference>
<dbReference type="Gene3D" id="3.40.1440.10">
    <property type="entry name" value="GIY-YIG endonuclease"/>
    <property type="match status" value="1"/>
</dbReference>
<protein>
    <submittedName>
        <fullName evidence="2">GIY-YIG endonuclease</fullName>
    </submittedName>
</protein>
<reference evidence="2 3" key="1">
    <citation type="submission" date="2011-02" db="EMBL/GenBank/DDBJ databases">
        <title>The Genome Sequence of Mortierella verticillata NRRL 6337.</title>
        <authorList>
            <consortium name="The Broad Institute Genome Sequencing Platform"/>
            <person name="Russ C."/>
            <person name="Cuomo C."/>
            <person name="Burger G."/>
            <person name="Gray M.W."/>
            <person name="Holland P.W.H."/>
            <person name="King N."/>
            <person name="Lang F.B.F."/>
            <person name="Roger A.J."/>
            <person name="Ruiz-Trillo I."/>
            <person name="Young S.K."/>
            <person name="Zeng Q."/>
            <person name="Gargeya S."/>
            <person name="Alvarado L."/>
            <person name="Berlin A."/>
            <person name="Chapman S.B."/>
            <person name="Chen Z."/>
            <person name="Freedman E."/>
            <person name="Gellesch M."/>
            <person name="Goldberg J."/>
            <person name="Griggs A."/>
            <person name="Gujja S."/>
            <person name="Heilman E."/>
            <person name="Heiman D."/>
            <person name="Howarth C."/>
            <person name="Mehta T."/>
            <person name="Neiman D."/>
            <person name="Pearson M."/>
            <person name="Roberts A."/>
            <person name="Saif S."/>
            <person name="Shea T."/>
            <person name="Shenoy N."/>
            <person name="Sisk P."/>
            <person name="Stolte C."/>
            <person name="Sykes S."/>
            <person name="White J."/>
            <person name="Yandava C."/>
            <person name="Haas B."/>
            <person name="Nusbaum C."/>
            <person name="Birren B."/>
        </authorList>
    </citation>
    <scope>NUCLEOTIDE SEQUENCE [LARGE SCALE GENOMIC DNA]</scope>
    <source>
        <strain evidence="2 3">NRRL 6337</strain>
    </source>
</reference>
<dbReference type="InterPro" id="IPR035901">
    <property type="entry name" value="GIY-YIG_endonuc_sf"/>
</dbReference>
<dbReference type="EMBL" id="CM002878">
    <property type="protein sequence ID" value="KFH98286.1"/>
    <property type="molecule type" value="Genomic_DNA"/>
</dbReference>
<keyword evidence="2" id="KW-0496">Mitochondrion</keyword>
<geneLocation type="mitochondrion" evidence="2"/>
<dbReference type="InterPro" id="IPR006350">
    <property type="entry name" value="Intron_endoG1"/>
</dbReference>
<keyword evidence="2" id="KW-0540">Nuclease</keyword>
<evidence type="ECO:0000259" key="1">
    <source>
        <dbReference type="PROSITE" id="PS50164"/>
    </source>
</evidence>
<dbReference type="SMART" id="SM00465">
    <property type="entry name" value="GIYc"/>
    <property type="match status" value="1"/>
</dbReference>
<dbReference type="NCBIfam" id="TIGR01453">
    <property type="entry name" value="grpIintron_endo"/>
    <property type="match status" value="1"/>
</dbReference>
<keyword evidence="3" id="KW-1185">Reference proteome</keyword>